<evidence type="ECO:0000313" key="2">
    <source>
        <dbReference type="EMBL" id="RDI55242.1"/>
    </source>
</evidence>
<dbReference type="STRING" id="1210089.GCA_001613165_02090"/>
<dbReference type="EMBL" id="QQAZ01000001">
    <property type="protein sequence ID" value="RDI55242.1"/>
    <property type="molecule type" value="Genomic_DNA"/>
</dbReference>
<dbReference type="InterPro" id="IPR001226">
    <property type="entry name" value="Flavodoxin_CS"/>
</dbReference>
<dbReference type="GO" id="GO:0010181">
    <property type="term" value="F:FMN binding"/>
    <property type="evidence" value="ECO:0007669"/>
    <property type="project" value="InterPro"/>
</dbReference>
<evidence type="ECO:0000313" key="3">
    <source>
        <dbReference type="Proteomes" id="UP000255355"/>
    </source>
</evidence>
<dbReference type="Proteomes" id="UP000255355">
    <property type="component" value="Unassembled WGS sequence"/>
</dbReference>
<accession>A0A370HE08</accession>
<dbReference type="PROSITE" id="PS00201">
    <property type="entry name" value="FLAVODOXIN"/>
    <property type="match status" value="1"/>
</dbReference>
<protein>
    <submittedName>
        <fullName evidence="2">Menaquinone-dependent protoporphyrinogen oxidase</fullName>
    </submittedName>
</protein>
<sequence>METNKPRIAVIYATAQGSTREIAEYIAEDLANRGADVEVADAEHAPELSRFDAVVLGSAVHGMDYLPAAGQFVRDHRDALAARDVWMFSVGVSAALRGPIGRRMARRVPQKIATLRDSVGAKDFHAFAGHYERAGVSFGARLRHRLLGGGRYGDLRDWAAITAWTETIARALRLPQPRTSVIHP</sequence>
<name>A0A370HE08_9NOCA</name>
<dbReference type="RefSeq" id="WP_068017211.1">
    <property type="nucleotide sequence ID" value="NZ_QQAZ01000001.1"/>
</dbReference>
<feature type="domain" description="Flavodoxin-like" evidence="1">
    <location>
        <begin position="8"/>
        <end position="169"/>
    </location>
</feature>
<evidence type="ECO:0000259" key="1">
    <source>
        <dbReference type="PROSITE" id="PS50902"/>
    </source>
</evidence>
<dbReference type="SUPFAM" id="SSF52218">
    <property type="entry name" value="Flavoproteins"/>
    <property type="match status" value="1"/>
</dbReference>
<dbReference type="InterPro" id="IPR026816">
    <property type="entry name" value="Flavodoxin_dom"/>
</dbReference>
<comment type="caution">
    <text evidence="2">The sequence shown here is derived from an EMBL/GenBank/DDBJ whole genome shotgun (WGS) entry which is preliminary data.</text>
</comment>
<keyword evidence="3" id="KW-1185">Reference proteome</keyword>
<dbReference type="GO" id="GO:0009055">
    <property type="term" value="F:electron transfer activity"/>
    <property type="evidence" value="ECO:0007669"/>
    <property type="project" value="InterPro"/>
</dbReference>
<gene>
    <name evidence="2" type="ORF">DFR68_10175</name>
</gene>
<dbReference type="InterPro" id="IPR052200">
    <property type="entry name" value="Protoporphyrinogen_IX_DH"/>
</dbReference>
<dbReference type="GO" id="GO:0006783">
    <property type="term" value="P:heme biosynthetic process"/>
    <property type="evidence" value="ECO:0007669"/>
    <property type="project" value="TreeGrafter"/>
</dbReference>
<dbReference type="Gene3D" id="3.40.50.360">
    <property type="match status" value="1"/>
</dbReference>
<proteinExistence type="predicted"/>
<dbReference type="GO" id="GO:0070819">
    <property type="term" value="F:menaquinone-dependent protoporphyrinogen oxidase activity"/>
    <property type="evidence" value="ECO:0007669"/>
    <property type="project" value="TreeGrafter"/>
</dbReference>
<reference evidence="2 3" key="1">
    <citation type="submission" date="2018-07" db="EMBL/GenBank/DDBJ databases">
        <title>Genomic Encyclopedia of Type Strains, Phase IV (KMG-IV): sequencing the most valuable type-strain genomes for metagenomic binning, comparative biology and taxonomic classification.</title>
        <authorList>
            <person name="Goeker M."/>
        </authorList>
    </citation>
    <scope>NUCLEOTIDE SEQUENCE [LARGE SCALE GENOMIC DNA]</scope>
    <source>
        <strain evidence="2 3">DSM 44952</strain>
    </source>
</reference>
<dbReference type="Pfam" id="PF12724">
    <property type="entry name" value="Flavodoxin_5"/>
    <property type="match status" value="1"/>
</dbReference>
<dbReference type="InterPro" id="IPR029039">
    <property type="entry name" value="Flavoprotein-like_sf"/>
</dbReference>
<dbReference type="InterPro" id="IPR008254">
    <property type="entry name" value="Flavodoxin/NO_synth"/>
</dbReference>
<organism evidence="2 3">
    <name type="scientific">Nocardia mexicana</name>
    <dbReference type="NCBI Taxonomy" id="279262"/>
    <lineage>
        <taxon>Bacteria</taxon>
        <taxon>Bacillati</taxon>
        <taxon>Actinomycetota</taxon>
        <taxon>Actinomycetes</taxon>
        <taxon>Mycobacteriales</taxon>
        <taxon>Nocardiaceae</taxon>
        <taxon>Nocardia</taxon>
    </lineage>
</organism>
<dbReference type="AlphaFoldDB" id="A0A370HE08"/>
<dbReference type="PROSITE" id="PS50902">
    <property type="entry name" value="FLAVODOXIN_LIKE"/>
    <property type="match status" value="1"/>
</dbReference>
<dbReference type="PANTHER" id="PTHR38030">
    <property type="entry name" value="PROTOPORPHYRINOGEN IX DEHYDROGENASE [MENAQUINONE]"/>
    <property type="match status" value="1"/>
</dbReference>
<dbReference type="OrthoDB" id="129384at2"/>
<dbReference type="PANTHER" id="PTHR38030:SF2">
    <property type="entry name" value="PROTOPORPHYRINOGEN IX DEHYDROGENASE [QUINONE]"/>
    <property type="match status" value="1"/>
</dbReference>